<dbReference type="AlphaFoldDB" id="A0A061RV66"/>
<evidence type="ECO:0000313" key="2">
    <source>
        <dbReference type="EMBL" id="JAC74614.1"/>
    </source>
</evidence>
<feature type="non-terminal residue" evidence="2">
    <location>
        <position position="1"/>
    </location>
</feature>
<dbReference type="EMBL" id="GBEZ01011144">
    <property type="protein sequence ID" value="JAC74614.1"/>
    <property type="molecule type" value="Transcribed_RNA"/>
</dbReference>
<organism evidence="2">
    <name type="scientific">Tetraselmis sp. GSL018</name>
    <dbReference type="NCBI Taxonomy" id="582737"/>
    <lineage>
        <taxon>Eukaryota</taxon>
        <taxon>Viridiplantae</taxon>
        <taxon>Chlorophyta</taxon>
        <taxon>core chlorophytes</taxon>
        <taxon>Chlorodendrophyceae</taxon>
        <taxon>Chlorodendrales</taxon>
        <taxon>Chlorodendraceae</taxon>
        <taxon>Tetraselmis</taxon>
    </lineage>
</organism>
<sequence length="90" mass="9012">NATLAVLVLASDGVFESMSPHGACSAVVAAALPGILPTFAFTPPPPDPIALGSGAGTDEAPRGSPPQTERCTGPSKRGHWGLIGCEDCDQ</sequence>
<protein>
    <submittedName>
        <fullName evidence="2">Uncharacterized protein</fullName>
    </submittedName>
</protein>
<feature type="region of interest" description="Disordered" evidence="1">
    <location>
        <begin position="43"/>
        <end position="77"/>
    </location>
</feature>
<accession>A0A061RV66</accession>
<reference evidence="2" key="1">
    <citation type="submission" date="2014-05" db="EMBL/GenBank/DDBJ databases">
        <title>The transcriptome of the halophilic microalga Tetraselmis sp. GSL018 isolated from the Great Salt Lake, Utah.</title>
        <authorList>
            <person name="Jinkerson R.E."/>
            <person name="D'Adamo S."/>
            <person name="Posewitz M.C."/>
        </authorList>
    </citation>
    <scope>NUCLEOTIDE SEQUENCE</scope>
    <source>
        <strain evidence="2">GSL018</strain>
    </source>
</reference>
<feature type="non-terminal residue" evidence="2">
    <location>
        <position position="90"/>
    </location>
</feature>
<evidence type="ECO:0000256" key="1">
    <source>
        <dbReference type="SAM" id="MobiDB-lite"/>
    </source>
</evidence>
<gene>
    <name evidence="2" type="ORF">TSPGSL018_25463</name>
</gene>
<name>A0A061RV66_9CHLO</name>
<proteinExistence type="predicted"/>